<proteinExistence type="predicted"/>
<dbReference type="OrthoDB" id="7777654at2759"/>
<evidence type="ECO:0000313" key="2">
    <source>
        <dbReference type="EMBL" id="OCH84453.1"/>
    </source>
</evidence>
<protein>
    <recommendedName>
        <fullName evidence="1">Amine oxidase domain-containing protein</fullName>
    </recommendedName>
</protein>
<reference evidence="2 3" key="1">
    <citation type="submission" date="2016-07" db="EMBL/GenBank/DDBJ databases">
        <title>Draft genome of the white-rot fungus Obba rivulosa 3A-2.</title>
        <authorList>
            <consortium name="DOE Joint Genome Institute"/>
            <person name="Miettinen O."/>
            <person name="Riley R."/>
            <person name="Acob R."/>
            <person name="Barry K."/>
            <person name="Cullen D."/>
            <person name="De Vries R."/>
            <person name="Hainaut M."/>
            <person name="Hatakka A."/>
            <person name="Henrissat B."/>
            <person name="Hilden K."/>
            <person name="Kuo R."/>
            <person name="Labutti K."/>
            <person name="Lipzen A."/>
            <person name="Makela M.R."/>
            <person name="Sandor L."/>
            <person name="Spatafora J.W."/>
            <person name="Grigoriev I.V."/>
            <person name="Hibbett D.S."/>
        </authorList>
    </citation>
    <scope>NUCLEOTIDE SEQUENCE [LARGE SCALE GENOMIC DNA]</scope>
    <source>
        <strain evidence="2 3">3A-2</strain>
    </source>
</reference>
<dbReference type="Proteomes" id="UP000250043">
    <property type="component" value="Unassembled WGS sequence"/>
</dbReference>
<dbReference type="SUPFAM" id="SSF51905">
    <property type="entry name" value="FAD/NAD(P)-binding domain"/>
    <property type="match status" value="1"/>
</dbReference>
<name>A0A8E2AH94_9APHY</name>
<dbReference type="EMBL" id="KV722671">
    <property type="protein sequence ID" value="OCH84453.1"/>
    <property type="molecule type" value="Genomic_DNA"/>
</dbReference>
<gene>
    <name evidence="2" type="ORF">OBBRIDRAFT_808232</name>
</gene>
<keyword evidence="3" id="KW-1185">Reference proteome</keyword>
<sequence>MATSSLSGPHIYADRSRFLIKAYHAKNDKQDEDGLPDFSTIRDRLKLPPISDQLPVCIVGAGMAGLYAATMLQYLGIPFQVLEAASEPNAAGRKLGGRMFTRHIGDGKWSYYASRTDVGAMRFPNTPFMKRTFRLADELKVTRLPYVMKGENTFKYYNGQRYQGESDLTGDPYKVAHYVNPGDRIPNAPLTPEDVRHYIDDALGAPECMPGRRPRPLDLFTCDPFDLDQALQELHESFDRYTMRTWLQEYYPDWTSAVINWCETIDKSTG</sequence>
<feature type="non-terminal residue" evidence="2">
    <location>
        <position position="270"/>
    </location>
</feature>
<evidence type="ECO:0000259" key="1">
    <source>
        <dbReference type="Pfam" id="PF01593"/>
    </source>
</evidence>
<dbReference type="Pfam" id="PF01593">
    <property type="entry name" value="Amino_oxidase"/>
    <property type="match status" value="1"/>
</dbReference>
<organism evidence="2 3">
    <name type="scientific">Obba rivulosa</name>
    <dbReference type="NCBI Taxonomy" id="1052685"/>
    <lineage>
        <taxon>Eukaryota</taxon>
        <taxon>Fungi</taxon>
        <taxon>Dikarya</taxon>
        <taxon>Basidiomycota</taxon>
        <taxon>Agaricomycotina</taxon>
        <taxon>Agaricomycetes</taxon>
        <taxon>Polyporales</taxon>
        <taxon>Gelatoporiaceae</taxon>
        <taxon>Obba</taxon>
    </lineage>
</organism>
<dbReference type="InterPro" id="IPR036188">
    <property type="entry name" value="FAD/NAD-bd_sf"/>
</dbReference>
<feature type="domain" description="Amine oxidase" evidence="1">
    <location>
        <begin position="63"/>
        <end position="181"/>
    </location>
</feature>
<dbReference type="GO" id="GO:0016491">
    <property type="term" value="F:oxidoreductase activity"/>
    <property type="evidence" value="ECO:0007669"/>
    <property type="project" value="InterPro"/>
</dbReference>
<accession>A0A8E2AH94</accession>
<dbReference type="Gene3D" id="3.50.50.60">
    <property type="entry name" value="FAD/NAD(P)-binding domain"/>
    <property type="match status" value="1"/>
</dbReference>
<evidence type="ECO:0000313" key="3">
    <source>
        <dbReference type="Proteomes" id="UP000250043"/>
    </source>
</evidence>
<dbReference type="InterPro" id="IPR002937">
    <property type="entry name" value="Amino_oxidase"/>
</dbReference>
<dbReference type="AlphaFoldDB" id="A0A8E2AH94"/>